<dbReference type="AlphaFoldDB" id="A0A1F5YGE4"/>
<proteinExistence type="predicted"/>
<protein>
    <submittedName>
        <fullName evidence="1">Uncharacterized protein</fullName>
    </submittedName>
</protein>
<sequence length="191" mass="22245">MSKLHENESARDDHTGCTGRARQVFADVRSVAGGLHELCNPWTFILLADDLRYEFSKKTLGDYVLDRSRPTYRGDQEERALTTLSAEELIDQFLIPVIDEASKEPKKQGIVSFRLNETCNRWCRTYGVVDGKITFREEEEIERERRERLWTAVSSHPQKEKLGKIMRSPYDLSRANSPSFLDKIIFTRRIF</sequence>
<dbReference type="EMBL" id="MFIY01000066">
    <property type="protein sequence ID" value="OGF99203.1"/>
    <property type="molecule type" value="Genomic_DNA"/>
</dbReference>
<evidence type="ECO:0000313" key="1">
    <source>
        <dbReference type="EMBL" id="OGF99203.1"/>
    </source>
</evidence>
<comment type="caution">
    <text evidence="1">The sequence shown here is derived from an EMBL/GenBank/DDBJ whole genome shotgun (WGS) entry which is preliminary data.</text>
</comment>
<evidence type="ECO:0000313" key="2">
    <source>
        <dbReference type="Proteomes" id="UP000178230"/>
    </source>
</evidence>
<dbReference type="Proteomes" id="UP000178230">
    <property type="component" value="Unassembled WGS sequence"/>
</dbReference>
<organism evidence="1 2">
    <name type="scientific">Candidatus Gottesmanbacteria bacterium RBG_13_37_7</name>
    <dbReference type="NCBI Taxonomy" id="1798369"/>
    <lineage>
        <taxon>Bacteria</taxon>
        <taxon>Candidatus Gottesmaniibacteriota</taxon>
    </lineage>
</organism>
<name>A0A1F5YGE4_9BACT</name>
<gene>
    <name evidence="1" type="ORF">A2Y99_04015</name>
</gene>
<accession>A0A1F5YGE4</accession>
<reference evidence="1 2" key="1">
    <citation type="journal article" date="2016" name="Nat. Commun.">
        <title>Thousands of microbial genomes shed light on interconnected biogeochemical processes in an aquifer system.</title>
        <authorList>
            <person name="Anantharaman K."/>
            <person name="Brown C.T."/>
            <person name="Hug L.A."/>
            <person name="Sharon I."/>
            <person name="Castelle C.J."/>
            <person name="Probst A.J."/>
            <person name="Thomas B.C."/>
            <person name="Singh A."/>
            <person name="Wilkins M.J."/>
            <person name="Karaoz U."/>
            <person name="Brodie E.L."/>
            <person name="Williams K.H."/>
            <person name="Hubbard S.S."/>
            <person name="Banfield J.F."/>
        </authorList>
    </citation>
    <scope>NUCLEOTIDE SEQUENCE [LARGE SCALE GENOMIC DNA]</scope>
</reference>